<keyword evidence="5" id="KW-1185">Reference proteome</keyword>
<feature type="compositionally biased region" description="Basic and acidic residues" evidence="2">
    <location>
        <begin position="199"/>
        <end position="230"/>
    </location>
</feature>
<dbReference type="Gene3D" id="3.20.20.30">
    <property type="entry name" value="Luciferase-like domain"/>
    <property type="match status" value="1"/>
</dbReference>
<evidence type="ECO:0000313" key="5">
    <source>
        <dbReference type="Proteomes" id="UP000054804"/>
    </source>
</evidence>
<dbReference type="GO" id="GO:0016705">
    <property type="term" value="F:oxidoreductase activity, acting on paired donors, with incorporation or reduction of molecular oxygen"/>
    <property type="evidence" value="ECO:0007669"/>
    <property type="project" value="InterPro"/>
</dbReference>
<gene>
    <name evidence="4" type="ORF">AT728_20755</name>
</gene>
<evidence type="ECO:0000256" key="2">
    <source>
        <dbReference type="SAM" id="MobiDB-lite"/>
    </source>
</evidence>
<dbReference type="RefSeq" id="WP_058847836.1">
    <property type="nucleotide sequence ID" value="NZ_LOCL01000032.1"/>
</dbReference>
<dbReference type="PANTHER" id="PTHR43244:SF1">
    <property type="entry name" value="5,10-METHYLENETETRAHYDROMETHANOPTERIN REDUCTASE"/>
    <property type="match status" value="1"/>
</dbReference>
<dbReference type="InterPro" id="IPR036661">
    <property type="entry name" value="Luciferase-like_sf"/>
</dbReference>
<dbReference type="OrthoDB" id="7816697at2"/>
<dbReference type="Proteomes" id="UP000054804">
    <property type="component" value="Unassembled WGS sequence"/>
</dbReference>
<feature type="region of interest" description="Disordered" evidence="2">
    <location>
        <begin position="199"/>
        <end position="246"/>
    </location>
</feature>
<name>A0A0W7X5P7_9ACTN</name>
<accession>A0A0W7X5P7</accession>
<feature type="domain" description="Luciferase-like" evidence="3">
    <location>
        <begin position="15"/>
        <end position="369"/>
    </location>
</feature>
<comment type="caution">
    <text evidence="4">The sequence shown here is derived from an EMBL/GenBank/DDBJ whole genome shotgun (WGS) entry which is preliminary data.</text>
</comment>
<evidence type="ECO:0000256" key="1">
    <source>
        <dbReference type="ARBA" id="ARBA00023002"/>
    </source>
</evidence>
<dbReference type="SUPFAM" id="SSF51679">
    <property type="entry name" value="Bacterial luciferase-like"/>
    <property type="match status" value="1"/>
</dbReference>
<dbReference type="InterPro" id="IPR011251">
    <property type="entry name" value="Luciferase-like_dom"/>
</dbReference>
<organism evidence="4 5">
    <name type="scientific">Streptomyces silvensis</name>
    <dbReference type="NCBI Taxonomy" id="1765722"/>
    <lineage>
        <taxon>Bacteria</taxon>
        <taxon>Bacillati</taxon>
        <taxon>Actinomycetota</taxon>
        <taxon>Actinomycetes</taxon>
        <taxon>Kitasatosporales</taxon>
        <taxon>Streptomycetaceae</taxon>
        <taxon>Streptomyces</taxon>
    </lineage>
</organism>
<dbReference type="InterPro" id="IPR050564">
    <property type="entry name" value="F420-G6PD/mer"/>
</dbReference>
<dbReference type="AlphaFoldDB" id="A0A0W7X5P7"/>
<proteinExistence type="predicted"/>
<protein>
    <submittedName>
        <fullName evidence="4">5,10-methylene tetrahydromethanopterin reductase</fullName>
    </submittedName>
</protein>
<dbReference type="STRING" id="1765722.AT728_20755"/>
<evidence type="ECO:0000259" key="3">
    <source>
        <dbReference type="Pfam" id="PF00296"/>
    </source>
</evidence>
<sequence>MRTGIVMTAGPGVEHLAARAEELGFDSFWVYDSPMVHGDPFVSLALCAKATHRIRLGLGVTSPALRSAPAAAAAISSLNALAPGRVVCGVGTGNTARRTLGMRPARIAELESFTSALRDLTAGRETDYREGARSSRVRFLHVGSYVDVEAPVEFVVAAFGVKAAEVAGRLGAGLISFGLHDPAAWSAIVQARRAAAREAEARRAAPREAEARRAAPREGEAPRADAREAEAPQAATPEEGSGSAGRTRSYLMSSLYVLADGEDRYGDPVKDTMGHMALAALILGAENPAFYAALPPEEAAAVDRLLQLRGTTPTDPRFHQALYRNYLGRPSPEDRELIVPSLVDRFGLVGTRSEIAERIDTLEKAGVDELVVQPVTDDPEAELAALARLLA</sequence>
<keyword evidence="1" id="KW-0560">Oxidoreductase</keyword>
<dbReference type="Pfam" id="PF00296">
    <property type="entry name" value="Bac_luciferase"/>
    <property type="match status" value="1"/>
</dbReference>
<dbReference type="EMBL" id="LOCL01000032">
    <property type="protein sequence ID" value="KUF18058.1"/>
    <property type="molecule type" value="Genomic_DNA"/>
</dbReference>
<reference evidence="4 5" key="1">
    <citation type="submission" date="2015-12" db="EMBL/GenBank/DDBJ databases">
        <title>Draft genome sequence of Streptomyces silvensis ATCC 53525, a producer of novel hormone antagonists.</title>
        <authorList>
            <person name="Johnston C.W."/>
            <person name="Li Y."/>
            <person name="Magarvey N.A."/>
        </authorList>
    </citation>
    <scope>NUCLEOTIDE SEQUENCE [LARGE SCALE GENOMIC DNA]</scope>
    <source>
        <strain evidence="4 5">ATCC 53525</strain>
    </source>
</reference>
<evidence type="ECO:0000313" key="4">
    <source>
        <dbReference type="EMBL" id="KUF18058.1"/>
    </source>
</evidence>
<dbReference type="PANTHER" id="PTHR43244">
    <property type="match status" value="1"/>
</dbReference>